<comment type="caution">
    <text evidence="4">The sequence shown here is derived from an EMBL/GenBank/DDBJ whole genome shotgun (WGS) entry which is preliminary data.</text>
</comment>
<evidence type="ECO:0000256" key="1">
    <source>
        <dbReference type="ARBA" id="ARBA00022630"/>
    </source>
</evidence>
<dbReference type="Proteomes" id="UP000266861">
    <property type="component" value="Unassembled WGS sequence"/>
</dbReference>
<name>A0A397GTM6_9GLOM</name>
<evidence type="ECO:0000256" key="2">
    <source>
        <dbReference type="ARBA" id="ARBA00023002"/>
    </source>
</evidence>
<dbReference type="InterPro" id="IPR050741">
    <property type="entry name" value="Acyl-CoA_dehydrogenase"/>
</dbReference>
<evidence type="ECO:0000313" key="5">
    <source>
        <dbReference type="Proteomes" id="UP000266861"/>
    </source>
</evidence>
<keyword evidence="1" id="KW-0285">Flavoprotein</keyword>
<dbReference type="Gene3D" id="1.20.140.10">
    <property type="entry name" value="Butyryl-CoA Dehydrogenase, subunit A, domain 3"/>
    <property type="match status" value="1"/>
</dbReference>
<dbReference type="STRING" id="1348612.A0A397GTM6"/>
<organism evidence="4 5">
    <name type="scientific">Diversispora epigaea</name>
    <dbReference type="NCBI Taxonomy" id="1348612"/>
    <lineage>
        <taxon>Eukaryota</taxon>
        <taxon>Fungi</taxon>
        <taxon>Fungi incertae sedis</taxon>
        <taxon>Mucoromycota</taxon>
        <taxon>Glomeromycotina</taxon>
        <taxon>Glomeromycetes</taxon>
        <taxon>Diversisporales</taxon>
        <taxon>Diversisporaceae</taxon>
        <taxon>Diversispora</taxon>
    </lineage>
</organism>
<dbReference type="InterPro" id="IPR036250">
    <property type="entry name" value="AcylCo_DH-like_C"/>
</dbReference>
<evidence type="ECO:0000313" key="4">
    <source>
        <dbReference type="EMBL" id="RHZ54165.1"/>
    </source>
</evidence>
<dbReference type="PANTHER" id="PTHR48083">
    <property type="entry name" value="MEDIUM-CHAIN SPECIFIC ACYL-COA DEHYDROGENASE, MITOCHONDRIAL-RELATED"/>
    <property type="match status" value="1"/>
</dbReference>
<dbReference type="GO" id="GO:0033539">
    <property type="term" value="P:fatty acid beta-oxidation using acyl-CoA dehydrogenase"/>
    <property type="evidence" value="ECO:0007669"/>
    <property type="project" value="TreeGrafter"/>
</dbReference>
<dbReference type="OrthoDB" id="10254877at2759"/>
<dbReference type="InterPro" id="IPR009075">
    <property type="entry name" value="AcylCo_DH/oxidase_C"/>
</dbReference>
<reference evidence="4 5" key="1">
    <citation type="submission" date="2018-08" db="EMBL/GenBank/DDBJ databases">
        <title>Genome and evolution of the arbuscular mycorrhizal fungus Diversispora epigaea (formerly Glomus versiforme) and its bacterial endosymbionts.</title>
        <authorList>
            <person name="Sun X."/>
            <person name="Fei Z."/>
            <person name="Harrison M."/>
        </authorList>
    </citation>
    <scope>NUCLEOTIDE SEQUENCE [LARGE SCALE GENOMIC DNA]</scope>
    <source>
        <strain evidence="4 5">IT104</strain>
    </source>
</reference>
<evidence type="ECO:0000259" key="3">
    <source>
        <dbReference type="Pfam" id="PF00441"/>
    </source>
</evidence>
<sequence>MHNFNHERMGIAIQANRFARVCYEEAMKYAHKRKTFGQKLVDHPVIRNKLAHMARQIEATHAWMEVLIHQTNNISIHYPE</sequence>
<protein>
    <recommendedName>
        <fullName evidence="3">Acyl-CoA dehydrogenase/oxidase C-terminal domain-containing protein</fullName>
    </recommendedName>
</protein>
<gene>
    <name evidence="4" type="ORF">Glove_429g39</name>
</gene>
<keyword evidence="2" id="KW-0560">Oxidoreductase</keyword>
<dbReference type="GO" id="GO:0003995">
    <property type="term" value="F:acyl-CoA dehydrogenase activity"/>
    <property type="evidence" value="ECO:0007669"/>
    <property type="project" value="TreeGrafter"/>
</dbReference>
<dbReference type="AlphaFoldDB" id="A0A397GTM6"/>
<dbReference type="Pfam" id="PF00441">
    <property type="entry name" value="Acyl-CoA_dh_1"/>
    <property type="match status" value="1"/>
</dbReference>
<dbReference type="PANTHER" id="PTHR48083:SF28">
    <property type="entry name" value="ACYL-COA DEHYDROGENASE FAMILY PROTEIN (AFU_ORTHOLOGUE AFUA_6G10880)-RELATED"/>
    <property type="match status" value="1"/>
</dbReference>
<proteinExistence type="predicted"/>
<dbReference type="EMBL" id="PQFF01000380">
    <property type="protein sequence ID" value="RHZ54165.1"/>
    <property type="molecule type" value="Genomic_DNA"/>
</dbReference>
<dbReference type="GO" id="GO:0005737">
    <property type="term" value="C:cytoplasm"/>
    <property type="evidence" value="ECO:0007669"/>
    <property type="project" value="TreeGrafter"/>
</dbReference>
<keyword evidence="5" id="KW-1185">Reference proteome</keyword>
<feature type="domain" description="Acyl-CoA dehydrogenase/oxidase C-terminal" evidence="3">
    <location>
        <begin position="1"/>
        <end position="71"/>
    </location>
</feature>
<accession>A0A397GTM6</accession>
<dbReference type="SUPFAM" id="SSF47203">
    <property type="entry name" value="Acyl-CoA dehydrogenase C-terminal domain-like"/>
    <property type="match status" value="1"/>
</dbReference>